<reference evidence="1 2" key="1">
    <citation type="submission" date="2017-03" db="EMBL/GenBank/DDBJ databases">
        <title>Genome of the blue death feigning beetle - Asbolus verrucosus.</title>
        <authorList>
            <person name="Rider S.D."/>
        </authorList>
    </citation>
    <scope>NUCLEOTIDE SEQUENCE [LARGE SCALE GENOMIC DNA]</scope>
    <source>
        <strain evidence="1">Butters</strain>
        <tissue evidence="1">Head and leg muscle</tissue>
    </source>
</reference>
<dbReference type="Proteomes" id="UP000292052">
    <property type="component" value="Unassembled WGS sequence"/>
</dbReference>
<dbReference type="EMBL" id="QDEB01098534">
    <property type="protein sequence ID" value="RZC32264.1"/>
    <property type="molecule type" value="Genomic_DNA"/>
</dbReference>
<evidence type="ECO:0000313" key="2">
    <source>
        <dbReference type="Proteomes" id="UP000292052"/>
    </source>
</evidence>
<comment type="caution">
    <text evidence="1">The sequence shown here is derived from an EMBL/GenBank/DDBJ whole genome shotgun (WGS) entry which is preliminary data.</text>
</comment>
<sequence>MGEVYFPRAAEMRCVFATLFSLVICLQSNDYNISEYIRHFYTFMFSIKMTIFIADEIISLCLTGTRAIQLILSVKYHGGIRERVSFAIPTNTNNCDFSKRPRRHNLSNLDRKTTRNSTFNIAGWTQLNFLKWITGCIEISRILLI</sequence>
<gene>
    <name evidence="1" type="ORF">BDFB_004106</name>
</gene>
<accession>A0A482VI02</accession>
<organism evidence="1 2">
    <name type="scientific">Asbolus verrucosus</name>
    <name type="common">Desert ironclad beetle</name>
    <dbReference type="NCBI Taxonomy" id="1661398"/>
    <lineage>
        <taxon>Eukaryota</taxon>
        <taxon>Metazoa</taxon>
        <taxon>Ecdysozoa</taxon>
        <taxon>Arthropoda</taxon>
        <taxon>Hexapoda</taxon>
        <taxon>Insecta</taxon>
        <taxon>Pterygota</taxon>
        <taxon>Neoptera</taxon>
        <taxon>Endopterygota</taxon>
        <taxon>Coleoptera</taxon>
        <taxon>Polyphaga</taxon>
        <taxon>Cucujiformia</taxon>
        <taxon>Tenebrionidae</taxon>
        <taxon>Pimeliinae</taxon>
        <taxon>Asbolus</taxon>
    </lineage>
</organism>
<proteinExistence type="predicted"/>
<name>A0A482VI02_ASBVE</name>
<protein>
    <submittedName>
        <fullName evidence="1">Uncharacterized protein</fullName>
    </submittedName>
</protein>
<dbReference type="AlphaFoldDB" id="A0A482VI02"/>
<keyword evidence="2" id="KW-1185">Reference proteome</keyword>
<evidence type="ECO:0000313" key="1">
    <source>
        <dbReference type="EMBL" id="RZC32264.1"/>
    </source>
</evidence>